<dbReference type="GO" id="GO:1904680">
    <property type="term" value="F:peptide transmembrane transporter activity"/>
    <property type="evidence" value="ECO:0007669"/>
    <property type="project" value="TreeGrafter"/>
</dbReference>
<dbReference type="GO" id="GO:0030288">
    <property type="term" value="C:outer membrane-bounded periplasmic space"/>
    <property type="evidence" value="ECO:0007669"/>
    <property type="project" value="UniProtKB-ARBA"/>
</dbReference>
<evidence type="ECO:0000256" key="1">
    <source>
        <dbReference type="ARBA" id="ARBA00004418"/>
    </source>
</evidence>
<evidence type="ECO:0000256" key="4">
    <source>
        <dbReference type="ARBA" id="ARBA00022729"/>
    </source>
</evidence>
<evidence type="ECO:0000256" key="3">
    <source>
        <dbReference type="ARBA" id="ARBA00022448"/>
    </source>
</evidence>
<feature type="domain" description="Solute-binding protein family 5" evidence="5">
    <location>
        <begin position="80"/>
        <end position="447"/>
    </location>
</feature>
<name>A0A3S0K0Y4_9PROT</name>
<dbReference type="PANTHER" id="PTHR30290">
    <property type="entry name" value="PERIPLASMIC BINDING COMPONENT OF ABC TRANSPORTER"/>
    <property type="match status" value="1"/>
</dbReference>
<dbReference type="InterPro" id="IPR039424">
    <property type="entry name" value="SBP_5"/>
</dbReference>
<sequence length="533" mass="58666">MYKMVLTRRALFSGAVGALTVAPGLGWPRLAAAQDTDRLRIGMATPPTTLDPHFQSNAPNNAIAMHLFDALVTNDENARPTPCLATSWRPLDDTHWEFVLRPGVTYSDGTPFTPADVIASVERVNSLQSPASYRTYTRTIKAITTPDPGRIIIETKAPDPLLPVAMGRIRIISAQHKDAPTANYNAGRAVIGTGPYLLKEFSQGSHLILTRNEGYWGPKPEWKEVLIRLIGDDGARTAGLLSGDLDVIEEVPFEAVERVAKDQRFHIIRGLSSRIVYFGFDHAREVTPFATDLDGKPLPRNPMKDLRVRQALSLAINRKAIVAQVMSGNAEVATQYLPKGAPGTSATLEPIPYDPERAKKLLAEAGYPNGFRLVIHGPNDRYINDAKVVQAVAQMLSRIGVQTKVEVMPWSVYSGKSNSNEFTLNLMSWGVNTGETSNPLIALNATYDKERGNGSSNGGRYSNPDLDKKLQVATQTMNDDTRNRLLAEASEMVFNDCAIMPLYHEVVQLAARKTVGYRTRNDQYTLAMGIRKI</sequence>
<organism evidence="6 7">
    <name type="scientific">Azospirillum griseum</name>
    <dbReference type="NCBI Taxonomy" id="2496639"/>
    <lineage>
        <taxon>Bacteria</taxon>
        <taxon>Pseudomonadati</taxon>
        <taxon>Pseudomonadota</taxon>
        <taxon>Alphaproteobacteria</taxon>
        <taxon>Rhodospirillales</taxon>
        <taxon>Azospirillaceae</taxon>
        <taxon>Azospirillum</taxon>
    </lineage>
</organism>
<protein>
    <submittedName>
        <fullName evidence="6">ABC transporter substrate-binding protein</fullName>
    </submittedName>
</protein>
<gene>
    <name evidence="6" type="ORF">EJ903_22445</name>
</gene>
<comment type="caution">
    <text evidence="6">The sequence shown here is derived from an EMBL/GenBank/DDBJ whole genome shotgun (WGS) entry which is preliminary data.</text>
</comment>
<dbReference type="InterPro" id="IPR000914">
    <property type="entry name" value="SBP_5_dom"/>
</dbReference>
<dbReference type="PIRSF" id="PIRSF002741">
    <property type="entry name" value="MppA"/>
    <property type="match status" value="1"/>
</dbReference>
<dbReference type="OrthoDB" id="9803988at2"/>
<dbReference type="Gene3D" id="3.90.76.10">
    <property type="entry name" value="Dipeptide-binding Protein, Domain 1"/>
    <property type="match status" value="1"/>
</dbReference>
<keyword evidence="4" id="KW-0732">Signal</keyword>
<comment type="subcellular location">
    <subcellularLocation>
        <location evidence="1">Periplasm</location>
    </subcellularLocation>
</comment>
<proteinExistence type="inferred from homology"/>
<accession>A0A3S0K0Y4</accession>
<keyword evidence="7" id="KW-1185">Reference proteome</keyword>
<evidence type="ECO:0000256" key="2">
    <source>
        <dbReference type="ARBA" id="ARBA00005695"/>
    </source>
</evidence>
<dbReference type="GO" id="GO:0043190">
    <property type="term" value="C:ATP-binding cassette (ABC) transporter complex"/>
    <property type="evidence" value="ECO:0007669"/>
    <property type="project" value="InterPro"/>
</dbReference>
<dbReference type="SUPFAM" id="SSF53850">
    <property type="entry name" value="Periplasmic binding protein-like II"/>
    <property type="match status" value="1"/>
</dbReference>
<evidence type="ECO:0000313" key="6">
    <source>
        <dbReference type="EMBL" id="RTR15752.1"/>
    </source>
</evidence>
<evidence type="ECO:0000313" key="7">
    <source>
        <dbReference type="Proteomes" id="UP000277007"/>
    </source>
</evidence>
<dbReference type="PANTHER" id="PTHR30290:SF9">
    <property type="entry name" value="OLIGOPEPTIDE-BINDING PROTEIN APPA"/>
    <property type="match status" value="1"/>
</dbReference>
<dbReference type="InterPro" id="IPR030678">
    <property type="entry name" value="Peptide/Ni-bd"/>
</dbReference>
<dbReference type="Pfam" id="PF00496">
    <property type="entry name" value="SBP_bac_5"/>
    <property type="match status" value="1"/>
</dbReference>
<dbReference type="Gene3D" id="3.40.190.10">
    <property type="entry name" value="Periplasmic binding protein-like II"/>
    <property type="match status" value="1"/>
</dbReference>
<evidence type="ECO:0000259" key="5">
    <source>
        <dbReference type="Pfam" id="PF00496"/>
    </source>
</evidence>
<dbReference type="GO" id="GO:0015833">
    <property type="term" value="P:peptide transport"/>
    <property type="evidence" value="ECO:0007669"/>
    <property type="project" value="TreeGrafter"/>
</dbReference>
<reference evidence="6 7" key="1">
    <citation type="submission" date="2018-12" db="EMBL/GenBank/DDBJ databases">
        <authorList>
            <person name="Yang Y."/>
        </authorList>
    </citation>
    <scope>NUCLEOTIDE SEQUENCE [LARGE SCALE GENOMIC DNA]</scope>
    <source>
        <strain evidence="6 7">L-25-5w-1</strain>
    </source>
</reference>
<dbReference type="RefSeq" id="WP_126619668.1">
    <property type="nucleotide sequence ID" value="NZ_JBHUCY010000057.1"/>
</dbReference>
<comment type="similarity">
    <text evidence="2">Belongs to the bacterial solute-binding protein 5 family.</text>
</comment>
<dbReference type="Gene3D" id="3.10.105.10">
    <property type="entry name" value="Dipeptide-binding Protein, Domain 3"/>
    <property type="match status" value="1"/>
</dbReference>
<dbReference type="CDD" id="cd08498">
    <property type="entry name" value="PBP2_NikA_DppA_OppA_like_2"/>
    <property type="match status" value="1"/>
</dbReference>
<dbReference type="AlphaFoldDB" id="A0A3S0K0Y4"/>
<keyword evidence="3" id="KW-0813">Transport</keyword>
<dbReference type="Proteomes" id="UP000277007">
    <property type="component" value="Unassembled WGS sequence"/>
</dbReference>
<dbReference type="EMBL" id="RXMA01000031">
    <property type="protein sequence ID" value="RTR15752.1"/>
    <property type="molecule type" value="Genomic_DNA"/>
</dbReference>